<dbReference type="GO" id="GO:0004527">
    <property type="term" value="F:exonuclease activity"/>
    <property type="evidence" value="ECO:0007669"/>
    <property type="project" value="UniProtKB-KW"/>
</dbReference>
<dbReference type="KEGG" id="mcal:110291814"/>
<dbReference type="Pfam" id="PF15870">
    <property type="entry name" value="EloA-BP1"/>
    <property type="match status" value="2"/>
</dbReference>
<feature type="region of interest" description="Disordered" evidence="7">
    <location>
        <begin position="381"/>
        <end position="439"/>
    </location>
</feature>
<evidence type="ECO:0000256" key="4">
    <source>
        <dbReference type="ARBA" id="ARBA00022801"/>
    </source>
</evidence>
<comment type="similarity">
    <text evidence="2">Belongs to the REXO1/REXO3 family.</text>
</comment>
<evidence type="ECO:0000256" key="3">
    <source>
        <dbReference type="ARBA" id="ARBA00022722"/>
    </source>
</evidence>
<comment type="subcellular location">
    <subcellularLocation>
        <location evidence="1">Nucleus</location>
    </subcellularLocation>
</comment>
<dbReference type="SUPFAM" id="SSF53098">
    <property type="entry name" value="Ribonuclease H-like"/>
    <property type="match status" value="1"/>
</dbReference>
<keyword evidence="5 10" id="KW-0269">Exonuclease</keyword>
<dbReference type="InterPro" id="IPR013520">
    <property type="entry name" value="Ribonucl_H"/>
</dbReference>
<dbReference type="Gene3D" id="3.30.420.10">
    <property type="entry name" value="Ribonuclease H-like superfamily/Ribonuclease H"/>
    <property type="match status" value="1"/>
</dbReference>
<gene>
    <name evidence="10" type="primary">LOC110291814</name>
</gene>
<evidence type="ECO:0000256" key="5">
    <source>
        <dbReference type="ARBA" id="ARBA00022839"/>
    </source>
</evidence>
<dbReference type="InterPro" id="IPR036397">
    <property type="entry name" value="RNaseH_sf"/>
</dbReference>
<dbReference type="PANTHER" id="PTHR12801">
    <property type="entry name" value="RNA EXONUCLEASE REXO1 / RECO3 FAMILY MEMBER-RELATED"/>
    <property type="match status" value="1"/>
</dbReference>
<name>A0A6P5PHY7_MUSCR</name>
<keyword evidence="9" id="KW-1185">Reference proteome</keyword>
<accession>A0A6P5PHY7</accession>
<dbReference type="SMART" id="SM00479">
    <property type="entry name" value="EXOIII"/>
    <property type="match status" value="1"/>
</dbReference>
<feature type="domain" description="Exonuclease" evidence="8">
    <location>
        <begin position="219"/>
        <end position="378"/>
    </location>
</feature>
<protein>
    <submittedName>
        <fullName evidence="10">RNA exonuclease 1 homolog</fullName>
    </submittedName>
</protein>
<evidence type="ECO:0000259" key="8">
    <source>
        <dbReference type="SMART" id="SM00479"/>
    </source>
</evidence>
<dbReference type="RefSeq" id="XP_021014728.1">
    <property type="nucleotide sequence ID" value="XM_021159069.1"/>
</dbReference>
<evidence type="ECO:0000256" key="1">
    <source>
        <dbReference type="ARBA" id="ARBA00004123"/>
    </source>
</evidence>
<evidence type="ECO:0000256" key="7">
    <source>
        <dbReference type="SAM" id="MobiDB-lite"/>
    </source>
</evidence>
<sequence>MKKPILTKEFKDMIPVALRQHYLGLFTQECLKFSSSHLEAIEKAQSEEKVIYDQSPSKNKYLNDALHTLKKLRGLVPSAIPGFSKATLYSCLKGYLLTEEQRKAHGFPFAHPGRPGSAVLFTGEQPLSPTHRACCRCGTKYLVSFSGRCLCSEPCVYHWGRVVSIPVEEGWQVRYSCCSAPMEATGCKVAKQHVQDGRKDNLHGFAKTFPKTDWEAHAGIFALDCEMSYTTHGLELTRVTVVDTDLNVVYDTFVKPDHEIVDYNTMFSGVTEADLVGTKVRLCDVQAVLLSMFSTETILIGHSLESDLLALKFIHDTVVDTSVLFPHQRGLPYKRSLRSLISQYLSRMIQTQSGGHSSIEDARACMQLVIWKMQEDAKTSSPSLPQAACQKSNSLPKQPVCPSRYTQMPKMLEMPEMPEMEDIVYPEGSDSDQPSQLET</sequence>
<evidence type="ECO:0000313" key="9">
    <source>
        <dbReference type="Proteomes" id="UP000515126"/>
    </source>
</evidence>
<dbReference type="Proteomes" id="UP000515126">
    <property type="component" value="Chromosome 3"/>
</dbReference>
<reference evidence="10" key="1">
    <citation type="submission" date="2025-08" db="UniProtKB">
        <authorList>
            <consortium name="RefSeq"/>
        </authorList>
    </citation>
    <scope>IDENTIFICATION</scope>
</reference>
<dbReference type="FunFam" id="3.30.420.10:FF:000021">
    <property type="entry name" value="RNA exonuclease 1 homolog"/>
    <property type="match status" value="1"/>
</dbReference>
<keyword evidence="6" id="KW-0539">Nucleus</keyword>
<proteinExistence type="inferred from homology"/>
<dbReference type="PANTHER" id="PTHR12801:SF62">
    <property type="entry name" value="RNA EXONUCLEASE 1 HOMOLOG"/>
    <property type="match status" value="1"/>
</dbReference>
<dbReference type="GO" id="GO:0003676">
    <property type="term" value="F:nucleic acid binding"/>
    <property type="evidence" value="ECO:0007669"/>
    <property type="project" value="InterPro"/>
</dbReference>
<organism evidence="9 10">
    <name type="scientific">Mus caroli</name>
    <name type="common">Ryukyu mouse</name>
    <name type="synonym">Ricefield mouse</name>
    <dbReference type="NCBI Taxonomy" id="10089"/>
    <lineage>
        <taxon>Eukaryota</taxon>
        <taxon>Metazoa</taxon>
        <taxon>Chordata</taxon>
        <taxon>Craniata</taxon>
        <taxon>Vertebrata</taxon>
        <taxon>Euteleostomi</taxon>
        <taxon>Mammalia</taxon>
        <taxon>Eutheria</taxon>
        <taxon>Euarchontoglires</taxon>
        <taxon>Glires</taxon>
        <taxon>Rodentia</taxon>
        <taxon>Myomorpha</taxon>
        <taxon>Muroidea</taxon>
        <taxon>Muridae</taxon>
        <taxon>Murinae</taxon>
        <taxon>Mus</taxon>
        <taxon>Mus</taxon>
    </lineage>
</organism>
<dbReference type="CDD" id="cd06145">
    <property type="entry name" value="REX1_like"/>
    <property type="match status" value="1"/>
</dbReference>
<evidence type="ECO:0000256" key="2">
    <source>
        <dbReference type="ARBA" id="ARBA00006357"/>
    </source>
</evidence>
<feature type="compositionally biased region" description="Polar residues" evidence="7">
    <location>
        <begin position="381"/>
        <end position="396"/>
    </location>
</feature>
<dbReference type="GeneID" id="110291814"/>
<evidence type="ECO:0000256" key="6">
    <source>
        <dbReference type="ARBA" id="ARBA00023242"/>
    </source>
</evidence>
<dbReference type="InterPro" id="IPR034922">
    <property type="entry name" value="REX1-like_exo"/>
</dbReference>
<dbReference type="InterPro" id="IPR012337">
    <property type="entry name" value="RNaseH-like_sf"/>
</dbReference>
<dbReference type="GO" id="GO:0005634">
    <property type="term" value="C:nucleus"/>
    <property type="evidence" value="ECO:0007669"/>
    <property type="project" value="UniProtKB-SubCell"/>
</dbReference>
<dbReference type="AlphaFoldDB" id="A0A6P5PHY7"/>
<evidence type="ECO:0000313" key="10">
    <source>
        <dbReference type="RefSeq" id="XP_021014728.1"/>
    </source>
</evidence>
<keyword evidence="3" id="KW-0540">Nuclease</keyword>
<keyword evidence="4" id="KW-0378">Hydrolase</keyword>
<dbReference type="InterPro" id="IPR047021">
    <property type="entry name" value="REXO1/3/4-like"/>
</dbReference>
<dbReference type="InterPro" id="IPR031736">
    <property type="entry name" value="REXO1-like_dom"/>
</dbReference>